<accession>A0A9P7RN82</accession>
<proteinExistence type="predicted"/>
<reference evidence="3" key="1">
    <citation type="journal article" date="2021" name="Genome Biol. Evol.">
        <title>The assembled and annotated genome of the fairy-ring fungus Marasmius oreades.</title>
        <authorList>
            <person name="Hiltunen M."/>
            <person name="Ament-Velasquez S.L."/>
            <person name="Johannesson H."/>
        </authorList>
    </citation>
    <scope>NUCLEOTIDE SEQUENCE</scope>
    <source>
        <strain evidence="3">03SP1</strain>
    </source>
</reference>
<dbReference type="GeneID" id="66071793"/>
<feature type="transmembrane region" description="Helical" evidence="2">
    <location>
        <begin position="55"/>
        <end position="73"/>
    </location>
</feature>
<keyword evidence="2" id="KW-1133">Transmembrane helix</keyword>
<dbReference type="RefSeq" id="XP_043003260.1">
    <property type="nucleotide sequence ID" value="XM_043159657.1"/>
</dbReference>
<protein>
    <submittedName>
        <fullName evidence="3">Uncharacterized protein</fullName>
    </submittedName>
</protein>
<keyword evidence="2" id="KW-0472">Membrane</keyword>
<dbReference type="EMBL" id="CM032190">
    <property type="protein sequence ID" value="KAG7086789.1"/>
    <property type="molecule type" value="Genomic_DNA"/>
</dbReference>
<organism evidence="3 4">
    <name type="scientific">Marasmius oreades</name>
    <name type="common">fairy-ring Marasmius</name>
    <dbReference type="NCBI Taxonomy" id="181124"/>
    <lineage>
        <taxon>Eukaryota</taxon>
        <taxon>Fungi</taxon>
        <taxon>Dikarya</taxon>
        <taxon>Basidiomycota</taxon>
        <taxon>Agaricomycotina</taxon>
        <taxon>Agaricomycetes</taxon>
        <taxon>Agaricomycetidae</taxon>
        <taxon>Agaricales</taxon>
        <taxon>Marasmiineae</taxon>
        <taxon>Marasmiaceae</taxon>
        <taxon>Marasmius</taxon>
    </lineage>
</organism>
<sequence length="125" mass="13989">MTYSIAPYPLHRSSFFFFSTHIFLLYSLVHISMLSRYQCICITFTLPGRRRTMRLTLGLVWWAVSYHVTLSPGSSLGSNTQHSVLDINPNDSSQPNSISSSQIIIQPPSTLATMFHGDAVPPSLK</sequence>
<evidence type="ECO:0000256" key="1">
    <source>
        <dbReference type="SAM" id="MobiDB-lite"/>
    </source>
</evidence>
<feature type="transmembrane region" description="Helical" evidence="2">
    <location>
        <begin position="15"/>
        <end position="34"/>
    </location>
</feature>
<evidence type="ECO:0000256" key="2">
    <source>
        <dbReference type="SAM" id="Phobius"/>
    </source>
</evidence>
<keyword evidence="2" id="KW-0812">Transmembrane</keyword>
<feature type="region of interest" description="Disordered" evidence="1">
    <location>
        <begin position="81"/>
        <end position="100"/>
    </location>
</feature>
<dbReference type="KEGG" id="more:E1B28_002717"/>
<keyword evidence="4" id="KW-1185">Reference proteome</keyword>
<dbReference type="AlphaFoldDB" id="A0A9P7RN82"/>
<comment type="caution">
    <text evidence="3">The sequence shown here is derived from an EMBL/GenBank/DDBJ whole genome shotgun (WGS) entry which is preliminary data.</text>
</comment>
<evidence type="ECO:0000313" key="4">
    <source>
        <dbReference type="Proteomes" id="UP001049176"/>
    </source>
</evidence>
<evidence type="ECO:0000313" key="3">
    <source>
        <dbReference type="EMBL" id="KAG7086789.1"/>
    </source>
</evidence>
<dbReference type="Proteomes" id="UP001049176">
    <property type="component" value="Chromosome 10"/>
</dbReference>
<name>A0A9P7RN82_9AGAR</name>
<feature type="compositionally biased region" description="Low complexity" evidence="1">
    <location>
        <begin position="86"/>
        <end position="100"/>
    </location>
</feature>
<gene>
    <name evidence="3" type="ORF">E1B28_002717</name>
</gene>